<keyword evidence="2" id="KW-1185">Reference proteome</keyword>
<comment type="caution">
    <text evidence="1">The sequence shown here is derived from an EMBL/GenBank/DDBJ whole genome shotgun (WGS) entry which is preliminary data.</text>
</comment>
<dbReference type="Proteomes" id="UP001428341">
    <property type="component" value="Unassembled WGS sequence"/>
</dbReference>
<dbReference type="AlphaFoldDB" id="A0AAP0LJB6"/>
<organism evidence="1 2">
    <name type="scientific">Citrus x changshan-huyou</name>
    <dbReference type="NCBI Taxonomy" id="2935761"/>
    <lineage>
        <taxon>Eukaryota</taxon>
        <taxon>Viridiplantae</taxon>
        <taxon>Streptophyta</taxon>
        <taxon>Embryophyta</taxon>
        <taxon>Tracheophyta</taxon>
        <taxon>Spermatophyta</taxon>
        <taxon>Magnoliopsida</taxon>
        <taxon>eudicotyledons</taxon>
        <taxon>Gunneridae</taxon>
        <taxon>Pentapetalae</taxon>
        <taxon>rosids</taxon>
        <taxon>malvids</taxon>
        <taxon>Sapindales</taxon>
        <taxon>Rutaceae</taxon>
        <taxon>Aurantioideae</taxon>
        <taxon>Citrus</taxon>
    </lineage>
</organism>
<gene>
    <name evidence="1" type="ORF">WN944_028159</name>
</gene>
<accession>A0AAP0LJB6</accession>
<evidence type="ECO:0008006" key="3">
    <source>
        <dbReference type="Google" id="ProtNLM"/>
    </source>
</evidence>
<evidence type="ECO:0000313" key="1">
    <source>
        <dbReference type="EMBL" id="KAK9176146.1"/>
    </source>
</evidence>
<name>A0AAP0LJB6_9ROSI</name>
<protein>
    <recommendedName>
        <fullName evidence="3">GST N-terminal domain-containing protein</fullName>
    </recommendedName>
</protein>
<evidence type="ECO:0000313" key="2">
    <source>
        <dbReference type="Proteomes" id="UP001428341"/>
    </source>
</evidence>
<reference evidence="1 2" key="1">
    <citation type="submission" date="2024-05" db="EMBL/GenBank/DDBJ databases">
        <title>Haplotype-resolved chromosome-level genome assembly of Huyou (Citrus changshanensis).</title>
        <authorList>
            <person name="Miao C."/>
            <person name="Chen W."/>
            <person name="Wu Y."/>
            <person name="Wang L."/>
            <person name="Zhao S."/>
            <person name="Grierson D."/>
            <person name="Xu C."/>
            <person name="Chen K."/>
        </authorList>
    </citation>
    <scope>NUCLEOTIDE SEQUENCE [LARGE SCALE GENOMIC DNA]</scope>
    <source>
        <strain evidence="1">01-14</strain>
        <tissue evidence="1">Leaf</tissue>
    </source>
</reference>
<proteinExistence type="predicted"/>
<dbReference type="EMBL" id="JBCGBO010000025">
    <property type="protein sequence ID" value="KAK9176146.1"/>
    <property type="molecule type" value="Genomic_DNA"/>
</dbReference>
<sequence>MHGEFSVAKSLVILEYVNETWKNNPNKPQDPNAGAMLLQAVLEALTSKENGRKKAIGRSFSAAENA</sequence>